<organism evidence="3 4">
    <name type="scientific">Strongylocentrotus purpuratus</name>
    <name type="common">Purple sea urchin</name>
    <dbReference type="NCBI Taxonomy" id="7668"/>
    <lineage>
        <taxon>Eukaryota</taxon>
        <taxon>Metazoa</taxon>
        <taxon>Echinodermata</taxon>
        <taxon>Eleutherozoa</taxon>
        <taxon>Echinozoa</taxon>
        <taxon>Echinoidea</taxon>
        <taxon>Euechinoidea</taxon>
        <taxon>Echinacea</taxon>
        <taxon>Camarodonta</taxon>
        <taxon>Echinidea</taxon>
        <taxon>Strongylocentrotidae</taxon>
        <taxon>Strongylocentrotus</taxon>
    </lineage>
</organism>
<dbReference type="AlphaFoldDB" id="A0A7M7PDH3"/>
<dbReference type="Gene3D" id="3.40.33.10">
    <property type="entry name" value="CAP"/>
    <property type="match status" value="1"/>
</dbReference>
<dbReference type="OrthoDB" id="43654at2759"/>
<dbReference type="RefSeq" id="XP_030849611.1">
    <property type="nucleotide sequence ID" value="XM_030993751.1"/>
</dbReference>
<evidence type="ECO:0000259" key="2">
    <source>
        <dbReference type="SMART" id="SM00198"/>
    </source>
</evidence>
<dbReference type="PANTHER" id="PTHR10334">
    <property type="entry name" value="CYSTEINE-RICH SECRETORY PROTEIN-RELATED"/>
    <property type="match status" value="1"/>
</dbReference>
<dbReference type="InterPro" id="IPR014044">
    <property type="entry name" value="CAP_dom"/>
</dbReference>
<dbReference type="GeneID" id="115927637"/>
<dbReference type="GO" id="GO:0005615">
    <property type="term" value="C:extracellular space"/>
    <property type="evidence" value="ECO:0000318"/>
    <property type="project" value="GO_Central"/>
</dbReference>
<sequence length="157" mass="17399">MIPALSLVLVLAASFGEMAYGLTEEEKTTILAKHNQYRNEVDPPAANMRSLRWNHWLANTAQTWADQCTFSDNNPSSPRWDVVGQNIAQGVGSSLISLMDSWNNQKDKYDLDTDTCSPARASCNQYIQVVWATTSFLGCGKAQCEGKTYLVCYYGTG</sequence>
<proteinExistence type="predicted"/>
<dbReference type="Pfam" id="PF00188">
    <property type="entry name" value="CAP"/>
    <property type="match status" value="1"/>
</dbReference>
<dbReference type="SMART" id="SM00198">
    <property type="entry name" value="SCP"/>
    <property type="match status" value="1"/>
</dbReference>
<dbReference type="KEGG" id="spu:115927637"/>
<name>A0A7M7PDH3_STRPU</name>
<reference evidence="4" key="1">
    <citation type="submission" date="2015-02" db="EMBL/GenBank/DDBJ databases">
        <title>Genome sequencing for Strongylocentrotus purpuratus.</title>
        <authorList>
            <person name="Murali S."/>
            <person name="Liu Y."/>
            <person name="Vee V."/>
            <person name="English A."/>
            <person name="Wang M."/>
            <person name="Skinner E."/>
            <person name="Han Y."/>
            <person name="Muzny D.M."/>
            <person name="Worley K.C."/>
            <person name="Gibbs R.A."/>
        </authorList>
    </citation>
    <scope>NUCLEOTIDE SEQUENCE</scope>
</reference>
<dbReference type="OMA" id="RMENARN"/>
<feature type="domain" description="SCP" evidence="2">
    <location>
        <begin position="25"/>
        <end position="155"/>
    </location>
</feature>
<evidence type="ECO:0000313" key="4">
    <source>
        <dbReference type="Proteomes" id="UP000007110"/>
    </source>
</evidence>
<keyword evidence="4" id="KW-1185">Reference proteome</keyword>
<dbReference type="InterPro" id="IPR001283">
    <property type="entry name" value="CRISP-related"/>
</dbReference>
<keyword evidence="1" id="KW-0732">Signal</keyword>
<protein>
    <recommendedName>
        <fullName evidence="2">SCP domain-containing protein</fullName>
    </recommendedName>
</protein>
<dbReference type="SUPFAM" id="SSF55797">
    <property type="entry name" value="PR-1-like"/>
    <property type="match status" value="1"/>
</dbReference>
<dbReference type="PRINTS" id="PR00837">
    <property type="entry name" value="V5TPXLIKE"/>
</dbReference>
<dbReference type="InterPro" id="IPR035940">
    <property type="entry name" value="CAP_sf"/>
</dbReference>
<feature type="signal peptide" evidence="1">
    <location>
        <begin position="1"/>
        <end position="21"/>
    </location>
</feature>
<dbReference type="EnsemblMetazoa" id="XM_030993751">
    <property type="protein sequence ID" value="XP_030849611"/>
    <property type="gene ID" value="LOC115927637"/>
</dbReference>
<evidence type="ECO:0000313" key="3">
    <source>
        <dbReference type="EnsemblMetazoa" id="XP_030849611"/>
    </source>
</evidence>
<feature type="chain" id="PRO_5029489611" description="SCP domain-containing protein" evidence="1">
    <location>
        <begin position="22"/>
        <end position="157"/>
    </location>
</feature>
<dbReference type="Proteomes" id="UP000007110">
    <property type="component" value="Unassembled WGS sequence"/>
</dbReference>
<accession>A0A7M7PDH3</accession>
<reference evidence="3" key="2">
    <citation type="submission" date="2021-01" db="UniProtKB">
        <authorList>
            <consortium name="EnsemblMetazoa"/>
        </authorList>
    </citation>
    <scope>IDENTIFICATION</scope>
</reference>
<evidence type="ECO:0000256" key="1">
    <source>
        <dbReference type="SAM" id="SignalP"/>
    </source>
</evidence>
<dbReference type="CDD" id="cd05380">
    <property type="entry name" value="CAP_euk"/>
    <property type="match status" value="1"/>
</dbReference>
<dbReference type="InParanoid" id="A0A7M7PDH3"/>